<accession>A0A6J6DHB4</accession>
<dbReference type="AlphaFoldDB" id="A0A6J6DHB4"/>
<dbReference type="EMBL" id="CAEZWE010000041">
    <property type="protein sequence ID" value="CAB4655633.1"/>
    <property type="molecule type" value="Genomic_DNA"/>
</dbReference>
<evidence type="ECO:0000313" key="1">
    <source>
        <dbReference type="EMBL" id="CAB4561523.1"/>
    </source>
</evidence>
<sequence length="156" mass="16926">MHLRSGERICVRTVDDEGIPIVRYGTVASDNRTNGPVAVLFDDLSGGDLVDASEVERIDYDTIELHLHGEDLLSDSVLRAGLPTMWRAEANLAGLTVEAMFPLGDNNAGIADGDTWVLAEFNIAGTTHIVRATRSASSPTTVIVRADRANRWDGFF</sequence>
<dbReference type="EMBL" id="CAEZTC010000100">
    <property type="protein sequence ID" value="CAB4561523.1"/>
    <property type="molecule type" value="Genomic_DNA"/>
</dbReference>
<name>A0A6J6DHB4_9ZZZZ</name>
<reference evidence="1" key="1">
    <citation type="submission" date="2020-05" db="EMBL/GenBank/DDBJ databases">
        <authorList>
            <person name="Chiriac C."/>
            <person name="Salcher M."/>
            <person name="Ghai R."/>
            <person name="Kavagutti S V."/>
        </authorList>
    </citation>
    <scope>NUCLEOTIDE SEQUENCE</scope>
</reference>
<evidence type="ECO:0000313" key="2">
    <source>
        <dbReference type="EMBL" id="CAB4655633.1"/>
    </source>
</evidence>
<protein>
    <submittedName>
        <fullName evidence="1">Unannotated protein</fullName>
    </submittedName>
</protein>
<gene>
    <name evidence="1" type="ORF">UFOPK1572_00869</name>
    <name evidence="2" type="ORF">UFOPK2169_01056</name>
</gene>
<proteinExistence type="predicted"/>
<organism evidence="1">
    <name type="scientific">freshwater metagenome</name>
    <dbReference type="NCBI Taxonomy" id="449393"/>
    <lineage>
        <taxon>unclassified sequences</taxon>
        <taxon>metagenomes</taxon>
        <taxon>ecological metagenomes</taxon>
    </lineage>
</organism>